<gene>
    <name evidence="1" type="ORF">BAU25_02290</name>
</gene>
<evidence type="ECO:0000313" key="1">
    <source>
        <dbReference type="EMBL" id="OJD58732.1"/>
    </source>
</evidence>
<accession>A0A1J9U517</accession>
<dbReference type="RefSeq" id="WP_071758906.1">
    <property type="nucleotide sequence ID" value="NZ_CBCSIO010000009.1"/>
</dbReference>
<dbReference type="AlphaFoldDB" id="A0A1J9U517"/>
<evidence type="ECO:0000313" key="2">
    <source>
        <dbReference type="Proteomes" id="UP000181873"/>
    </source>
</evidence>
<dbReference type="Proteomes" id="UP000181873">
    <property type="component" value="Unassembled WGS sequence"/>
</dbReference>
<proteinExistence type="predicted"/>
<evidence type="ECO:0008006" key="3">
    <source>
        <dbReference type="Google" id="ProtNLM"/>
    </source>
</evidence>
<organism evidence="1 2">
    <name type="scientific">Bacillus albus</name>
    <dbReference type="NCBI Taxonomy" id="2026189"/>
    <lineage>
        <taxon>Bacteria</taxon>
        <taxon>Bacillati</taxon>
        <taxon>Bacillota</taxon>
        <taxon>Bacilli</taxon>
        <taxon>Bacillales</taxon>
        <taxon>Bacillaceae</taxon>
        <taxon>Bacillus</taxon>
        <taxon>Bacillus cereus group</taxon>
    </lineage>
</organism>
<comment type="caution">
    <text evidence="1">The sequence shown here is derived from an EMBL/GenBank/DDBJ whole genome shotgun (WGS) entry which is preliminary data.</text>
</comment>
<dbReference type="EMBL" id="MAOE01000121">
    <property type="protein sequence ID" value="OJD58732.1"/>
    <property type="molecule type" value="Genomic_DNA"/>
</dbReference>
<sequence length="271" mass="31245">MAWDNIDTETKNKIFQFIENVDKQCREDMNLGLITSERDYVSRLMNHFTYPKGIGAGKIGSISINNKSFKWVCRVNPPEIETFFGADAMIIFKYWDKNGYDSYKVCLFEAKWIIDSNGRARQNIDTADTSLRISHYHTQLERQMNLSNDFIKFSMYINANPIGNQVTNHPKFNLNGATCAWSSDAYDFSNFARKGYRASDIKWVARDFYGFSLWMKFEKRAGFVTLREITEEILSCNQGKPIRDIKSAFESAPISVAARNELNTFINNSGI</sequence>
<reference evidence="1 2" key="1">
    <citation type="submission" date="2016-06" db="EMBL/GenBank/DDBJ databases">
        <title>First insights into the genetic diversity and population structure of in the Bacillus cereus group bacteria from diverse marine environments.</title>
        <authorList>
            <person name="Liu Y."/>
            <person name="Lai Q."/>
            <person name="Shao Z."/>
        </authorList>
    </citation>
    <scope>NUCLEOTIDE SEQUENCE [LARGE SCALE GENOMIC DNA]</scope>
    <source>
        <strain evidence="1 2">N35-10-2</strain>
    </source>
</reference>
<name>A0A1J9U517_9BACI</name>
<protein>
    <recommendedName>
        <fullName evidence="3">Restriction endonuclease</fullName>
    </recommendedName>
</protein>